<evidence type="ECO:0000313" key="2">
    <source>
        <dbReference type="EMBL" id="EIP86620.1"/>
    </source>
</evidence>
<proteinExistence type="predicted"/>
<evidence type="ECO:0000313" key="3">
    <source>
        <dbReference type="Proteomes" id="UP000004682"/>
    </source>
</evidence>
<dbReference type="EMBL" id="JH692064">
    <property type="protein sequence ID" value="EIP86620.1"/>
    <property type="molecule type" value="Genomic_DNA"/>
</dbReference>
<protein>
    <submittedName>
        <fullName evidence="2">Pkhd-type hydroxylase</fullName>
    </submittedName>
</protein>
<sequence>MLRNGHRSARLSEIYAMRMVGRRQPKSSEKCGRIDGDEARKRRATSPHDPKHV</sequence>
<gene>
    <name evidence="2" type="ORF">A33K_16223</name>
</gene>
<feature type="region of interest" description="Disordered" evidence="1">
    <location>
        <begin position="18"/>
        <end position="53"/>
    </location>
</feature>
<evidence type="ECO:0000256" key="1">
    <source>
        <dbReference type="SAM" id="MobiDB-lite"/>
    </source>
</evidence>
<name>A0ABN0G3F8_9BURK</name>
<accession>A0ABN0G3F8</accession>
<reference evidence="3" key="1">
    <citation type="journal article" date="2012" name="J. Bacteriol.">
        <title>Revised Genome Sequence of Burkholderia thailandensis MSMB43 with Improved Annotation.</title>
        <authorList>
            <person name="Zhuo Y."/>
            <person name="Liu L."/>
            <person name="Wang Q."/>
            <person name="Liu X."/>
            <person name="Ren B."/>
            <person name="Liu M."/>
            <person name="Ni P."/>
            <person name="Cheng Y.Q."/>
            <person name="Zhang L."/>
        </authorList>
    </citation>
    <scope>NUCLEOTIDE SEQUENCE [LARGE SCALE GENOMIC DNA]</scope>
    <source>
        <strain evidence="3">MSMB43</strain>
    </source>
</reference>
<dbReference type="Proteomes" id="UP000004682">
    <property type="component" value="Unassembled WGS sequence"/>
</dbReference>
<feature type="compositionally biased region" description="Basic and acidic residues" evidence="1">
    <location>
        <begin position="26"/>
        <end position="53"/>
    </location>
</feature>
<organism evidence="2 3">
    <name type="scientific">Burkholderia humptydooensis MSMB43</name>
    <dbReference type="NCBI Taxonomy" id="441157"/>
    <lineage>
        <taxon>Bacteria</taxon>
        <taxon>Pseudomonadati</taxon>
        <taxon>Pseudomonadota</taxon>
        <taxon>Betaproteobacteria</taxon>
        <taxon>Burkholderiales</taxon>
        <taxon>Burkholderiaceae</taxon>
        <taxon>Burkholderia</taxon>
        <taxon>pseudomallei group</taxon>
    </lineage>
</organism>
<keyword evidence="3" id="KW-1185">Reference proteome</keyword>